<accession>A0AAE1GFN1</accession>
<comment type="caution">
    <text evidence="2">The sequence shown here is derived from an EMBL/GenBank/DDBJ whole genome shotgun (WGS) entry which is preliminary data.</text>
</comment>
<reference evidence="2" key="1">
    <citation type="submission" date="2023-10" db="EMBL/GenBank/DDBJ databases">
        <title>Genome assemblies of two species of porcelain crab, Petrolisthes cinctipes and Petrolisthes manimaculis (Anomura: Porcellanidae).</title>
        <authorList>
            <person name="Angst P."/>
        </authorList>
    </citation>
    <scope>NUCLEOTIDE SEQUENCE</scope>
    <source>
        <strain evidence="2">PB745_01</strain>
        <tissue evidence="2">Gill</tissue>
    </source>
</reference>
<gene>
    <name evidence="2" type="ORF">Pcinc_004268</name>
</gene>
<dbReference type="AlphaFoldDB" id="A0AAE1GFN1"/>
<organism evidence="2 3">
    <name type="scientific">Petrolisthes cinctipes</name>
    <name type="common">Flat porcelain crab</name>
    <dbReference type="NCBI Taxonomy" id="88211"/>
    <lineage>
        <taxon>Eukaryota</taxon>
        <taxon>Metazoa</taxon>
        <taxon>Ecdysozoa</taxon>
        <taxon>Arthropoda</taxon>
        <taxon>Crustacea</taxon>
        <taxon>Multicrustacea</taxon>
        <taxon>Malacostraca</taxon>
        <taxon>Eumalacostraca</taxon>
        <taxon>Eucarida</taxon>
        <taxon>Decapoda</taxon>
        <taxon>Pleocyemata</taxon>
        <taxon>Anomura</taxon>
        <taxon>Galatheoidea</taxon>
        <taxon>Porcellanidae</taxon>
        <taxon>Petrolisthes</taxon>
    </lineage>
</organism>
<protein>
    <submittedName>
        <fullName evidence="2">Uncharacterized protein</fullName>
    </submittedName>
</protein>
<dbReference type="CDD" id="cd20805">
    <property type="entry name" value="C1_DGK_rpt2"/>
    <property type="match status" value="1"/>
</dbReference>
<evidence type="ECO:0000313" key="2">
    <source>
        <dbReference type="EMBL" id="KAK3891870.1"/>
    </source>
</evidence>
<name>A0AAE1GFN1_PETCI</name>
<dbReference type="EMBL" id="JAWQEG010000300">
    <property type="protein sequence ID" value="KAK3891870.1"/>
    <property type="molecule type" value="Genomic_DNA"/>
</dbReference>
<feature type="compositionally biased region" description="Acidic residues" evidence="1">
    <location>
        <begin position="128"/>
        <end position="145"/>
    </location>
</feature>
<feature type="region of interest" description="Disordered" evidence="1">
    <location>
        <begin position="118"/>
        <end position="213"/>
    </location>
</feature>
<evidence type="ECO:0000256" key="1">
    <source>
        <dbReference type="SAM" id="MobiDB-lite"/>
    </source>
</evidence>
<sequence>MSEEERTLDRCLSCQEELGCPAGLYCLVRCCKKLVHITCLWRYGAVTLAPNCLCCNLPIDDIRVLGKLPMAAHGAEDYQYEEERDELPDSVYAPVEDYYLTSREGRDLYGAPDEEYYLSSSERRESMESDDEPPDVDYTPVEEEYYLSSSERREGELDSDDEPPDVNYTPVEEEYYLSSSERREGELDSDDELPDVNHTPVEEEYYLSSSERREGVLVLRRVERGTSTGVPR</sequence>
<evidence type="ECO:0000313" key="3">
    <source>
        <dbReference type="Proteomes" id="UP001286313"/>
    </source>
</evidence>
<dbReference type="Proteomes" id="UP001286313">
    <property type="component" value="Unassembled WGS sequence"/>
</dbReference>
<proteinExistence type="predicted"/>
<keyword evidence="3" id="KW-1185">Reference proteome</keyword>